<dbReference type="Gene3D" id="4.10.240.10">
    <property type="entry name" value="Zn(2)-C6 fungal-type DNA-binding domain"/>
    <property type="match status" value="1"/>
</dbReference>
<evidence type="ECO:0000259" key="7">
    <source>
        <dbReference type="PROSITE" id="PS50048"/>
    </source>
</evidence>
<accession>A0AAV9NN62</accession>
<keyword evidence="4" id="KW-0238">DNA-binding</keyword>
<evidence type="ECO:0000313" key="9">
    <source>
        <dbReference type="Proteomes" id="UP001358417"/>
    </source>
</evidence>
<dbReference type="GO" id="GO:0008270">
    <property type="term" value="F:zinc ion binding"/>
    <property type="evidence" value="ECO:0007669"/>
    <property type="project" value="InterPro"/>
</dbReference>
<evidence type="ECO:0000256" key="3">
    <source>
        <dbReference type="ARBA" id="ARBA00023015"/>
    </source>
</evidence>
<proteinExistence type="predicted"/>
<dbReference type="InterPro" id="IPR021858">
    <property type="entry name" value="Fun_TF"/>
</dbReference>
<dbReference type="SMART" id="SM00066">
    <property type="entry name" value="GAL4"/>
    <property type="match status" value="1"/>
</dbReference>
<dbReference type="GO" id="GO:0000981">
    <property type="term" value="F:DNA-binding transcription factor activity, RNA polymerase II-specific"/>
    <property type="evidence" value="ECO:0007669"/>
    <property type="project" value="InterPro"/>
</dbReference>
<evidence type="ECO:0000256" key="1">
    <source>
        <dbReference type="ARBA" id="ARBA00022723"/>
    </source>
</evidence>
<protein>
    <recommendedName>
        <fullName evidence="7">Zn(2)-C6 fungal-type domain-containing protein</fullName>
    </recommendedName>
</protein>
<dbReference type="CDD" id="cd00067">
    <property type="entry name" value="GAL4"/>
    <property type="match status" value="1"/>
</dbReference>
<evidence type="ECO:0000256" key="2">
    <source>
        <dbReference type="ARBA" id="ARBA00022833"/>
    </source>
</evidence>
<gene>
    <name evidence="8" type="ORF">LTR84_009839</name>
</gene>
<dbReference type="PANTHER" id="PTHR36206:SF12">
    <property type="entry name" value="ASPERCRYPTIN BIOSYNTHESIS CLUSTER-SPECIFIC TRANSCRIPTION REGULATOR ATNN-RELATED"/>
    <property type="match status" value="1"/>
</dbReference>
<keyword evidence="2" id="KW-0862">Zinc</keyword>
<dbReference type="Proteomes" id="UP001358417">
    <property type="component" value="Unassembled WGS sequence"/>
</dbReference>
<organism evidence="8 9">
    <name type="scientific">Exophiala bonariae</name>
    <dbReference type="NCBI Taxonomy" id="1690606"/>
    <lineage>
        <taxon>Eukaryota</taxon>
        <taxon>Fungi</taxon>
        <taxon>Dikarya</taxon>
        <taxon>Ascomycota</taxon>
        <taxon>Pezizomycotina</taxon>
        <taxon>Eurotiomycetes</taxon>
        <taxon>Chaetothyriomycetidae</taxon>
        <taxon>Chaetothyriales</taxon>
        <taxon>Herpotrichiellaceae</taxon>
        <taxon>Exophiala</taxon>
    </lineage>
</organism>
<evidence type="ECO:0000313" key="8">
    <source>
        <dbReference type="EMBL" id="KAK5059956.1"/>
    </source>
</evidence>
<evidence type="ECO:0000256" key="6">
    <source>
        <dbReference type="ARBA" id="ARBA00023242"/>
    </source>
</evidence>
<reference evidence="8 9" key="1">
    <citation type="submission" date="2023-08" db="EMBL/GenBank/DDBJ databases">
        <title>Black Yeasts Isolated from many extreme environments.</title>
        <authorList>
            <person name="Coleine C."/>
            <person name="Stajich J.E."/>
            <person name="Selbmann L."/>
        </authorList>
    </citation>
    <scope>NUCLEOTIDE SEQUENCE [LARGE SCALE GENOMIC DNA]</scope>
    <source>
        <strain evidence="8 9">CCFEE 5792</strain>
    </source>
</reference>
<name>A0AAV9NN62_9EURO</name>
<feature type="domain" description="Zn(2)-C6 fungal-type" evidence="7">
    <location>
        <begin position="16"/>
        <end position="44"/>
    </location>
</feature>
<keyword evidence="1" id="KW-0479">Metal-binding</keyword>
<dbReference type="PROSITE" id="PS00463">
    <property type="entry name" value="ZN2_CY6_FUNGAL_1"/>
    <property type="match status" value="1"/>
</dbReference>
<dbReference type="GO" id="GO:0003677">
    <property type="term" value="F:DNA binding"/>
    <property type="evidence" value="ECO:0007669"/>
    <property type="project" value="UniProtKB-KW"/>
</dbReference>
<keyword evidence="6" id="KW-0539">Nucleus</keyword>
<dbReference type="SUPFAM" id="SSF102215">
    <property type="entry name" value="Creatininase"/>
    <property type="match status" value="1"/>
</dbReference>
<dbReference type="InterPro" id="IPR001138">
    <property type="entry name" value="Zn2Cys6_DnaBD"/>
</dbReference>
<sequence length="429" mass="48892">MRRNFRKAYHNKSKTGCRTCRSRRVKCDEAKPTCNRCKSAGQLCAGYEPPKIWLFQPTSNTALVTNQQERRAIQFFQEQTSPILAAFSKFTLRFWEQFILRMAHAEPAVRHMMIALATRQEAASCSPDELYSLSRLRSHAFSEALHLLVRPQPQISTLAVLMSCLFMVGYEAFEDPMEMTTASVKHLGAGLRILEDQSTMAALPATDSHNEAVHVYLQPMYLQLEMMLSMLNTPIVTHCRGDLNDDLERPRLPSHFPHLVAARDAFYKILRWHFVFRAQGANEWTPHSAAFITVRSLFLDWHRLIMMYNDTLPLTDLPQRRGLLSMVSHWRTYMVALLHSADMEPGAVARNGSPYLPHGGRLKTSLVNLMHPDHVKMTFIVDQQTLPMLEICDWSDSGVLCDPALKIWPTAVVRKLADGRGFVQLVLSA</sequence>
<evidence type="ECO:0000256" key="4">
    <source>
        <dbReference type="ARBA" id="ARBA00023125"/>
    </source>
</evidence>
<comment type="caution">
    <text evidence="8">The sequence shown here is derived from an EMBL/GenBank/DDBJ whole genome shotgun (WGS) entry which is preliminary data.</text>
</comment>
<dbReference type="Pfam" id="PF11951">
    <property type="entry name" value="Fungal_trans_2"/>
    <property type="match status" value="1"/>
</dbReference>
<dbReference type="PANTHER" id="PTHR36206">
    <property type="entry name" value="ASPERCRYPTIN BIOSYNTHESIS CLUSTER-SPECIFIC TRANSCRIPTION REGULATOR ATNN-RELATED"/>
    <property type="match status" value="1"/>
</dbReference>
<dbReference type="EMBL" id="JAVRRD010000004">
    <property type="protein sequence ID" value="KAK5059956.1"/>
    <property type="molecule type" value="Genomic_DNA"/>
</dbReference>
<dbReference type="AlphaFoldDB" id="A0AAV9NN62"/>
<dbReference type="Pfam" id="PF00172">
    <property type="entry name" value="Zn_clus"/>
    <property type="match status" value="1"/>
</dbReference>
<keyword evidence="5" id="KW-0804">Transcription</keyword>
<dbReference type="RefSeq" id="XP_064709777.1">
    <property type="nucleotide sequence ID" value="XM_064853378.1"/>
</dbReference>
<keyword evidence="9" id="KW-1185">Reference proteome</keyword>
<dbReference type="InterPro" id="IPR036864">
    <property type="entry name" value="Zn2-C6_fun-type_DNA-bd_sf"/>
</dbReference>
<dbReference type="InterPro" id="IPR024087">
    <property type="entry name" value="Creatininase-like_sf"/>
</dbReference>
<dbReference type="PROSITE" id="PS50048">
    <property type="entry name" value="ZN2_CY6_FUNGAL_2"/>
    <property type="match status" value="1"/>
</dbReference>
<dbReference type="SUPFAM" id="SSF57701">
    <property type="entry name" value="Zn2/Cys6 DNA-binding domain"/>
    <property type="match status" value="1"/>
</dbReference>
<dbReference type="GeneID" id="89977997"/>
<dbReference type="InterPro" id="IPR052360">
    <property type="entry name" value="Transcr_Regulatory_Proteins"/>
</dbReference>
<evidence type="ECO:0000256" key="5">
    <source>
        <dbReference type="ARBA" id="ARBA00023163"/>
    </source>
</evidence>
<keyword evidence="3" id="KW-0805">Transcription regulation</keyword>